<feature type="domain" description="Integrase catalytic" evidence="4">
    <location>
        <begin position="662"/>
        <end position="757"/>
    </location>
</feature>
<gene>
    <name evidence="5" type="ORF">RRG08_055989</name>
</gene>
<feature type="region of interest" description="Disordered" evidence="2">
    <location>
        <begin position="885"/>
        <end position="906"/>
    </location>
</feature>
<dbReference type="SUPFAM" id="SSF53098">
    <property type="entry name" value="Ribonuclease H-like"/>
    <property type="match status" value="1"/>
</dbReference>
<evidence type="ECO:0000313" key="6">
    <source>
        <dbReference type="Proteomes" id="UP001283361"/>
    </source>
</evidence>
<comment type="caution">
    <text evidence="5">The sequence shown here is derived from an EMBL/GenBank/DDBJ whole genome shotgun (WGS) entry which is preliminary data.</text>
</comment>
<feature type="compositionally biased region" description="Polar residues" evidence="2">
    <location>
        <begin position="56"/>
        <end position="74"/>
    </location>
</feature>
<evidence type="ECO:0000313" key="5">
    <source>
        <dbReference type="EMBL" id="KAK3787267.1"/>
    </source>
</evidence>
<dbReference type="InterPro" id="IPR043128">
    <property type="entry name" value="Rev_trsase/Diguanyl_cyclase"/>
</dbReference>
<dbReference type="InterPro" id="IPR001995">
    <property type="entry name" value="Peptidase_A2_cat"/>
</dbReference>
<feature type="compositionally biased region" description="Acidic residues" evidence="2">
    <location>
        <begin position="969"/>
        <end position="986"/>
    </location>
</feature>
<dbReference type="InterPro" id="IPR040623">
    <property type="entry name" value="RPN2_C"/>
</dbReference>
<dbReference type="GO" id="GO:0003676">
    <property type="term" value="F:nucleic acid binding"/>
    <property type="evidence" value="ECO:0007669"/>
    <property type="project" value="InterPro"/>
</dbReference>
<organism evidence="5 6">
    <name type="scientific">Elysia crispata</name>
    <name type="common">lettuce slug</name>
    <dbReference type="NCBI Taxonomy" id="231223"/>
    <lineage>
        <taxon>Eukaryota</taxon>
        <taxon>Metazoa</taxon>
        <taxon>Spiralia</taxon>
        <taxon>Lophotrochozoa</taxon>
        <taxon>Mollusca</taxon>
        <taxon>Gastropoda</taxon>
        <taxon>Heterobranchia</taxon>
        <taxon>Euthyneura</taxon>
        <taxon>Panpulmonata</taxon>
        <taxon>Sacoglossa</taxon>
        <taxon>Placobranchoidea</taxon>
        <taxon>Plakobranchidae</taxon>
        <taxon>Elysia</taxon>
    </lineage>
</organism>
<dbReference type="GO" id="GO:0006508">
    <property type="term" value="P:proteolysis"/>
    <property type="evidence" value="ECO:0007669"/>
    <property type="project" value="InterPro"/>
</dbReference>
<dbReference type="Gene3D" id="1.10.340.70">
    <property type="match status" value="1"/>
</dbReference>
<evidence type="ECO:0000256" key="2">
    <source>
        <dbReference type="SAM" id="MobiDB-lite"/>
    </source>
</evidence>
<feature type="region of interest" description="Disordered" evidence="2">
    <location>
        <begin position="946"/>
        <end position="986"/>
    </location>
</feature>
<keyword evidence="1" id="KW-0378">Hydrolase</keyword>
<accession>A0AAE1AGL9</accession>
<dbReference type="InterPro" id="IPR021109">
    <property type="entry name" value="Peptidase_aspartic_dom_sf"/>
</dbReference>
<dbReference type="InterPro" id="IPR036397">
    <property type="entry name" value="RNaseH_sf"/>
</dbReference>
<dbReference type="InterPro" id="IPR001584">
    <property type="entry name" value="Integrase_cat-core"/>
</dbReference>
<dbReference type="Pfam" id="PF17921">
    <property type="entry name" value="Integrase_H2C2"/>
    <property type="match status" value="1"/>
</dbReference>
<dbReference type="InterPro" id="IPR050951">
    <property type="entry name" value="Retrovirus_Pol_polyprotein"/>
</dbReference>
<dbReference type="Pfam" id="PF00078">
    <property type="entry name" value="RVT_1"/>
    <property type="match status" value="1"/>
</dbReference>
<protein>
    <recommendedName>
        <fullName evidence="7">Endonuclease</fullName>
    </recommendedName>
</protein>
<reference evidence="5" key="1">
    <citation type="journal article" date="2023" name="G3 (Bethesda)">
        <title>A reference genome for the long-term kleptoplast-retaining sea slug Elysia crispata morphotype clarki.</title>
        <authorList>
            <person name="Eastman K.E."/>
            <person name="Pendleton A.L."/>
            <person name="Shaikh M.A."/>
            <person name="Suttiyut T."/>
            <person name="Ogas R."/>
            <person name="Tomko P."/>
            <person name="Gavelis G."/>
            <person name="Widhalm J.R."/>
            <person name="Wisecaver J.H."/>
        </authorList>
    </citation>
    <scope>NUCLEOTIDE SEQUENCE</scope>
    <source>
        <strain evidence="5">ECLA1</strain>
    </source>
</reference>
<keyword evidence="6" id="KW-1185">Reference proteome</keyword>
<sequence>MTSTCSFENLEEAVKDRLVIGLLDKEVAQKLQLEDLSKVTLKYAVDTARHYELVKEQQTSTSSVNAVSGSTPHSSKQRGRGGAYKSSRGHNNSRGNSHFQPQRGQNSRVSSCGNCGYQHAKQSQCPARGKTCRKCNKQNHFARVCHSGKNINEVETFFTEEVFFMGSVFDINSVRQEAEPPWFVDINLCGLSTIFKIDTGADVSVVSRNIYQKLCPKPKLTRSNAILRGPGGLIHHEGEFQACFSHRSTSVNARCFVIDSSENLLSRDIARKLQLVQRINSIWKPLHPGPDPLFSDLDANPVKCAPVHITITENAKPFSIATARRVPFPILNKVKAELDRLEKADIIHPIEEPTDWCAPIVPVLKKYSLSVRITTDFKELNKAIKRVRYQIPTLEDLLQRLKGAKVFSKLDARSGFFQLPLDEESQKLTTFITPLGENGVRIDPNKITATTNMSAPTIVKEIQRFCGMVHFLGRHLKGLCQHMLMRLARFNANAVYTSGKNLHVADTLSRQPLRTTTDSATTLQNDITAHVNFISSSWPVSDAFLERIKDETAKDERLSIALNYTANGWPDYKEDCQLGARHLYQARSELRISDGLLLKGDRIIIPATLQKEVLGRIHQGHFGITKCRERAASSVWWPGISKDISDLIGKCRVCQEKQSSQTHNGPQFSSSEFKAFSDFWNFQHVTTSPHFPQANGVAERAVRTAKHILNQDDVFLALLVYRASPIVELKASLAELAYGKKLRTTLPAPPKSLVPKLMDKPSLDTRHDAYRHHQKIYYNHHGARHLPNMSPGDPVLLKFDGHKGWKQRGEIIKPVVKRSYLLKTPEGSVLRRNRRNVRPLHVNDNDPPLPFPRFVAAPTSSTAVPAPTITTPTDTPTVVPADTPISAPDGASAPTASPVASSAAPHIARSTTITRSGREAQLKVLSLEGSRYSPVKDLSHGGIIMLKNSQPGESEEIVDTVQAGGPKAEEEEEEPEPPEPFEYTED</sequence>
<dbReference type="PANTHER" id="PTHR37984">
    <property type="entry name" value="PROTEIN CBG26694"/>
    <property type="match status" value="1"/>
</dbReference>
<feature type="compositionally biased region" description="Low complexity" evidence="2">
    <location>
        <begin position="89"/>
        <end position="98"/>
    </location>
</feature>
<dbReference type="Pfam" id="PF18004">
    <property type="entry name" value="RPN2_C"/>
    <property type="match status" value="1"/>
</dbReference>
<dbReference type="GO" id="GO:0015074">
    <property type="term" value="P:DNA integration"/>
    <property type="evidence" value="ECO:0007669"/>
    <property type="project" value="InterPro"/>
</dbReference>
<dbReference type="InterPro" id="IPR043502">
    <property type="entry name" value="DNA/RNA_pol_sf"/>
</dbReference>
<feature type="compositionally biased region" description="Low complexity" evidence="2">
    <location>
        <begin position="885"/>
        <end position="905"/>
    </location>
</feature>
<dbReference type="PROSITE" id="PS50994">
    <property type="entry name" value="INTEGRASE"/>
    <property type="match status" value="1"/>
</dbReference>
<dbReference type="SUPFAM" id="SSF56672">
    <property type="entry name" value="DNA/RNA polymerases"/>
    <property type="match status" value="1"/>
</dbReference>
<dbReference type="FunFam" id="1.10.340.70:FF:000003">
    <property type="entry name" value="Protein CBG25708"/>
    <property type="match status" value="1"/>
</dbReference>
<dbReference type="Gene3D" id="3.30.420.10">
    <property type="entry name" value="Ribonuclease H-like superfamily/Ribonuclease H"/>
    <property type="match status" value="1"/>
</dbReference>
<dbReference type="Proteomes" id="UP001283361">
    <property type="component" value="Unassembled WGS sequence"/>
</dbReference>
<dbReference type="Gene3D" id="2.40.70.10">
    <property type="entry name" value="Acid Proteases"/>
    <property type="match status" value="1"/>
</dbReference>
<dbReference type="Gene3D" id="3.10.10.10">
    <property type="entry name" value="HIV Type 1 Reverse Transcriptase, subunit A, domain 1"/>
    <property type="match status" value="1"/>
</dbReference>
<evidence type="ECO:0000259" key="3">
    <source>
        <dbReference type="PROSITE" id="PS50175"/>
    </source>
</evidence>
<dbReference type="PROSITE" id="PS50175">
    <property type="entry name" value="ASP_PROT_RETROV"/>
    <property type="match status" value="1"/>
</dbReference>
<name>A0AAE1AGL9_9GAST</name>
<evidence type="ECO:0000256" key="1">
    <source>
        <dbReference type="ARBA" id="ARBA00022801"/>
    </source>
</evidence>
<dbReference type="PANTHER" id="PTHR37984:SF9">
    <property type="entry name" value="INTEGRASE CATALYTIC DOMAIN-CONTAINING PROTEIN"/>
    <property type="match status" value="1"/>
</dbReference>
<dbReference type="SUPFAM" id="SSF50630">
    <property type="entry name" value="Acid proteases"/>
    <property type="match status" value="1"/>
</dbReference>
<dbReference type="InterPro" id="IPR012337">
    <property type="entry name" value="RNaseH-like_sf"/>
</dbReference>
<dbReference type="GO" id="GO:0004190">
    <property type="term" value="F:aspartic-type endopeptidase activity"/>
    <property type="evidence" value="ECO:0007669"/>
    <property type="project" value="InterPro"/>
</dbReference>
<evidence type="ECO:0008006" key="7">
    <source>
        <dbReference type="Google" id="ProtNLM"/>
    </source>
</evidence>
<dbReference type="CDD" id="cd01647">
    <property type="entry name" value="RT_LTR"/>
    <property type="match status" value="1"/>
</dbReference>
<dbReference type="InterPro" id="IPR000477">
    <property type="entry name" value="RT_dom"/>
</dbReference>
<evidence type="ECO:0000259" key="4">
    <source>
        <dbReference type="PROSITE" id="PS50994"/>
    </source>
</evidence>
<dbReference type="AlphaFoldDB" id="A0AAE1AGL9"/>
<proteinExistence type="predicted"/>
<feature type="domain" description="Peptidase A2" evidence="3">
    <location>
        <begin position="193"/>
        <end position="269"/>
    </location>
</feature>
<feature type="region of interest" description="Disordered" evidence="2">
    <location>
        <begin position="55"/>
        <end position="105"/>
    </location>
</feature>
<dbReference type="EMBL" id="JAWDGP010001872">
    <property type="protein sequence ID" value="KAK3787267.1"/>
    <property type="molecule type" value="Genomic_DNA"/>
</dbReference>
<dbReference type="Gene3D" id="3.30.70.270">
    <property type="match status" value="1"/>
</dbReference>
<dbReference type="InterPro" id="IPR041588">
    <property type="entry name" value="Integrase_H2C2"/>
</dbReference>